<dbReference type="Proteomes" id="UP000033530">
    <property type="component" value="Unassembled WGS sequence"/>
</dbReference>
<evidence type="ECO:0008006" key="3">
    <source>
        <dbReference type="Google" id="ProtNLM"/>
    </source>
</evidence>
<dbReference type="AlphaFoldDB" id="A0AAJ0NG59"/>
<evidence type="ECO:0000313" key="1">
    <source>
        <dbReference type="EMBL" id="KKB24270.1"/>
    </source>
</evidence>
<evidence type="ECO:0000313" key="2">
    <source>
        <dbReference type="Proteomes" id="UP000033530"/>
    </source>
</evidence>
<name>A0AAJ0NG59_STACA</name>
<comment type="caution">
    <text evidence="1">The sequence shown here is derived from an EMBL/GenBank/DDBJ whole genome shotgun (WGS) entry which is preliminary data.</text>
</comment>
<sequence length="84" mass="9822">MIFIYIIFSAILLYYALKYGIRNGFVDLEEIGNIYSRVSTSKSKEAKAIYNEAFDILLSEKKPKIIFKELTEKKEEIFKLSIDD</sequence>
<gene>
    <name evidence="1" type="ORF">VV61_12740</name>
</gene>
<organism evidence="1 2">
    <name type="scientific">Staphylococcus carnosus</name>
    <dbReference type="NCBI Taxonomy" id="1281"/>
    <lineage>
        <taxon>Bacteria</taxon>
        <taxon>Bacillati</taxon>
        <taxon>Bacillota</taxon>
        <taxon>Bacilli</taxon>
        <taxon>Bacillales</taxon>
        <taxon>Staphylococcaceae</taxon>
        <taxon>Staphylococcus</taxon>
    </lineage>
</organism>
<dbReference type="RefSeq" id="WP_046100659.1">
    <property type="nucleotide sequence ID" value="NZ_BKAP01000029.1"/>
</dbReference>
<dbReference type="EMBL" id="LAIU01000013">
    <property type="protein sequence ID" value="KKB24270.1"/>
    <property type="molecule type" value="Genomic_DNA"/>
</dbReference>
<reference evidence="1 2" key="1">
    <citation type="submission" date="2015-03" db="EMBL/GenBank/DDBJ databases">
        <title>Draft Genome Sequence of S. carnosus subsp. utilis LTH 7013, Isolated from South Tirolean Ham.</title>
        <authorList>
            <person name="Mueller A."/>
            <person name="Huptas C."/>
            <person name="Wenning M."/>
            <person name="Weiss A."/>
            <person name="Schmidt H."/>
        </authorList>
    </citation>
    <scope>NUCLEOTIDE SEQUENCE [LARGE SCALE GENOMIC DNA]</scope>
    <source>
        <strain evidence="1 2">LTH7013</strain>
    </source>
</reference>
<protein>
    <recommendedName>
        <fullName evidence="3">Phage protein</fullName>
    </recommendedName>
</protein>
<accession>A0AAJ0NG59</accession>
<proteinExistence type="predicted"/>